<evidence type="ECO:0000256" key="3">
    <source>
        <dbReference type="ARBA" id="ARBA00022989"/>
    </source>
</evidence>
<dbReference type="PANTHER" id="PTHR10806">
    <property type="entry name" value="SIGNAL PEPTIDASE COMPLEX CATALYTIC SUBUNIT SEC11"/>
    <property type="match status" value="1"/>
</dbReference>
<dbReference type="AlphaFoldDB" id="A0A089M527"/>
<proteinExistence type="predicted"/>
<dbReference type="InterPro" id="IPR001733">
    <property type="entry name" value="Peptidase_S26B"/>
</dbReference>
<gene>
    <name evidence="7" type="ORF">PGRAT_02300</name>
</gene>
<evidence type="ECO:0000256" key="5">
    <source>
        <dbReference type="NCBIfam" id="TIGR02228"/>
    </source>
</evidence>
<feature type="transmembrane region" description="Helical" evidence="6">
    <location>
        <begin position="152"/>
        <end position="171"/>
    </location>
</feature>
<dbReference type="NCBIfam" id="NF046067">
    <property type="entry name" value="SigPepSipWBacil"/>
    <property type="match status" value="1"/>
</dbReference>
<dbReference type="PANTHER" id="PTHR10806:SF6">
    <property type="entry name" value="SIGNAL PEPTIDASE COMPLEX CATALYTIC SUBUNIT SEC11"/>
    <property type="match status" value="1"/>
</dbReference>
<dbReference type="eggNOG" id="COG0681">
    <property type="taxonomic scope" value="Bacteria"/>
</dbReference>
<evidence type="ECO:0000256" key="4">
    <source>
        <dbReference type="ARBA" id="ARBA00023136"/>
    </source>
</evidence>
<dbReference type="RefSeq" id="WP_025707649.1">
    <property type="nucleotide sequence ID" value="NZ_CP009287.1"/>
</dbReference>
<evidence type="ECO:0000256" key="1">
    <source>
        <dbReference type="ARBA" id="ARBA00004370"/>
    </source>
</evidence>
<evidence type="ECO:0000256" key="6">
    <source>
        <dbReference type="SAM" id="Phobius"/>
    </source>
</evidence>
<dbReference type="NCBIfam" id="TIGR02228">
    <property type="entry name" value="sigpep_I_arch"/>
    <property type="match status" value="1"/>
</dbReference>
<dbReference type="PRINTS" id="PR00728">
    <property type="entry name" value="SIGNALPTASE"/>
</dbReference>
<dbReference type="CDD" id="cd06530">
    <property type="entry name" value="S26_SPase_I"/>
    <property type="match status" value="1"/>
</dbReference>
<organism evidence="7 8">
    <name type="scientific">Paenibacillus graminis</name>
    <dbReference type="NCBI Taxonomy" id="189425"/>
    <lineage>
        <taxon>Bacteria</taxon>
        <taxon>Bacillati</taxon>
        <taxon>Bacillota</taxon>
        <taxon>Bacilli</taxon>
        <taxon>Bacillales</taxon>
        <taxon>Paenibacillaceae</taxon>
        <taxon>Paenibacillus</taxon>
    </lineage>
</organism>
<accession>A0A089M527</accession>
<evidence type="ECO:0000313" key="7">
    <source>
        <dbReference type="EMBL" id="AIQ66608.1"/>
    </source>
</evidence>
<protein>
    <recommendedName>
        <fullName evidence="5">Signal peptidase I</fullName>
        <ecNumber evidence="5">3.4.21.89</ecNumber>
    </recommendedName>
</protein>
<dbReference type="STRING" id="189425.PGRAT_02300"/>
<dbReference type="GO" id="GO:0004252">
    <property type="term" value="F:serine-type endopeptidase activity"/>
    <property type="evidence" value="ECO:0007669"/>
    <property type="project" value="UniProtKB-UniRule"/>
</dbReference>
<evidence type="ECO:0000256" key="2">
    <source>
        <dbReference type="ARBA" id="ARBA00022692"/>
    </source>
</evidence>
<dbReference type="OrthoDB" id="2243765at2"/>
<dbReference type="EC" id="3.4.21.89" evidence="5"/>
<evidence type="ECO:0000313" key="8">
    <source>
        <dbReference type="Proteomes" id="UP000029500"/>
    </source>
</evidence>
<keyword evidence="8" id="KW-1185">Reference proteome</keyword>
<sequence length="195" mass="20443">MLIKKIISHTISAVMILIFVVLAAAVVVSRASGGEPSLFGYEIKTVLSGSMEPGIQTGSIVALKPGGDMTRFKKGDVITFISGDNILITHRIVDASAKNAAGEVVYHTKGDNNDAVDMTPVSSGNVVAEYTGVTVPYIGYAMNFAASKAGSVVLMIVPGLLLLLYALYSSWKALTALERKNTALPQAPPGTDIQS</sequence>
<dbReference type="GO" id="GO:0006465">
    <property type="term" value="P:signal peptide processing"/>
    <property type="evidence" value="ECO:0007669"/>
    <property type="project" value="UniProtKB-UniRule"/>
</dbReference>
<dbReference type="InterPro" id="IPR019533">
    <property type="entry name" value="Peptidase_S26"/>
</dbReference>
<dbReference type="SUPFAM" id="SSF51306">
    <property type="entry name" value="LexA/Signal peptidase"/>
    <property type="match status" value="1"/>
</dbReference>
<dbReference type="Proteomes" id="UP000029500">
    <property type="component" value="Chromosome"/>
</dbReference>
<comment type="subcellular location">
    <subcellularLocation>
        <location evidence="1">Membrane</location>
    </subcellularLocation>
</comment>
<dbReference type="GO" id="GO:0016020">
    <property type="term" value="C:membrane"/>
    <property type="evidence" value="ECO:0007669"/>
    <property type="project" value="UniProtKB-SubCell"/>
</dbReference>
<feature type="transmembrane region" description="Helical" evidence="6">
    <location>
        <begin position="6"/>
        <end position="28"/>
    </location>
</feature>
<dbReference type="KEGG" id="pgm:PGRAT_02300"/>
<dbReference type="InterPro" id="IPR036286">
    <property type="entry name" value="LexA/Signal_pep-like_sf"/>
</dbReference>
<keyword evidence="4 6" id="KW-0472">Membrane</keyword>
<dbReference type="HOGENOM" id="CLU_089996_2_2_9"/>
<keyword evidence="2 6" id="KW-0812">Transmembrane</keyword>
<keyword evidence="3 6" id="KW-1133">Transmembrane helix</keyword>
<name>A0A089M527_9BACL</name>
<reference evidence="7 8" key="1">
    <citation type="submission" date="2014-08" db="EMBL/GenBank/DDBJ databases">
        <title>Comparative genomics of the Paenibacillus odorifer group.</title>
        <authorList>
            <person name="den Bakker H.C."/>
            <person name="Tsai Y.-C."/>
            <person name="Martin N."/>
            <person name="Korlach J."/>
            <person name="Wiedmann M."/>
        </authorList>
    </citation>
    <scope>NUCLEOTIDE SEQUENCE [LARGE SCALE GENOMIC DNA]</scope>
    <source>
        <strain evidence="7 8">DSM 15220</strain>
    </source>
</reference>
<dbReference type="EMBL" id="CP009287">
    <property type="protein sequence ID" value="AIQ66608.1"/>
    <property type="molecule type" value="Genomic_DNA"/>
</dbReference>
<dbReference type="GO" id="GO:0009003">
    <property type="term" value="F:signal peptidase activity"/>
    <property type="evidence" value="ECO:0007669"/>
    <property type="project" value="UniProtKB-EC"/>
</dbReference>